<feature type="region of interest" description="Disordered" evidence="5">
    <location>
        <begin position="76"/>
        <end position="112"/>
    </location>
</feature>
<feature type="domain" description="THD" evidence="7">
    <location>
        <begin position="104"/>
        <end position="247"/>
    </location>
</feature>
<evidence type="ECO:0000256" key="2">
    <source>
        <dbReference type="ARBA" id="ARBA00008670"/>
    </source>
</evidence>
<name>A0ABD1JH34_9TELE</name>
<evidence type="ECO:0000256" key="3">
    <source>
        <dbReference type="ARBA" id="ARBA00022514"/>
    </source>
</evidence>
<dbReference type="SMART" id="SM00207">
    <property type="entry name" value="TNF"/>
    <property type="match status" value="1"/>
</dbReference>
<dbReference type="GO" id="GO:0016020">
    <property type="term" value="C:membrane"/>
    <property type="evidence" value="ECO:0007669"/>
    <property type="project" value="UniProtKB-SubCell"/>
</dbReference>
<keyword evidence="9" id="KW-1185">Reference proteome</keyword>
<feature type="transmembrane region" description="Helical" evidence="6">
    <location>
        <begin position="44"/>
        <end position="66"/>
    </location>
</feature>
<evidence type="ECO:0000313" key="8">
    <source>
        <dbReference type="EMBL" id="KAL2086369.1"/>
    </source>
</evidence>
<dbReference type="CDD" id="cd00184">
    <property type="entry name" value="TNF"/>
    <property type="match status" value="1"/>
</dbReference>
<dbReference type="GO" id="GO:0005125">
    <property type="term" value="F:cytokine activity"/>
    <property type="evidence" value="ECO:0007669"/>
    <property type="project" value="UniProtKB-KW"/>
</dbReference>
<proteinExistence type="inferred from homology"/>
<dbReference type="PANTHER" id="PTHR11471">
    <property type="entry name" value="TUMOR NECROSIS FACTOR FAMILY MEMBER"/>
    <property type="match status" value="1"/>
</dbReference>
<keyword evidence="3" id="KW-0202">Cytokine</keyword>
<evidence type="ECO:0000256" key="4">
    <source>
        <dbReference type="ARBA" id="ARBA00023136"/>
    </source>
</evidence>
<evidence type="ECO:0000256" key="5">
    <source>
        <dbReference type="SAM" id="MobiDB-lite"/>
    </source>
</evidence>
<evidence type="ECO:0000259" key="7">
    <source>
        <dbReference type="PROSITE" id="PS50049"/>
    </source>
</evidence>
<sequence>MADGGMLPPYPQVFVVDSQAPCMPMPMPMPTPLYPRRAGWRHRLLFALTGLALLGVLIEACCIYYLHKSHEDSSLAAKQQDSHKPEISNEIPTVTKKPDQQKKPAALLKGSSAPVSNDGVLLWTDQGLAFRQDIDYKDGRLTVKQKGYYFVYSKIALWESQCVTVNHQMMRSTVRYGDGKPMELMQSRRFHCPKKSDKAEINKTDVTNSYLGGAFHLYANDSVYVKLEGPAQIRIGQAENFFGAFML</sequence>
<evidence type="ECO:0000256" key="6">
    <source>
        <dbReference type="SAM" id="Phobius"/>
    </source>
</evidence>
<comment type="similarity">
    <text evidence="2">Belongs to the tumor necrosis factor family.</text>
</comment>
<protein>
    <recommendedName>
        <fullName evidence="7">THD domain-containing protein</fullName>
    </recommendedName>
</protein>
<dbReference type="AlphaFoldDB" id="A0ABD1JH34"/>
<comment type="subcellular location">
    <subcellularLocation>
        <location evidence="1">Membrane</location>
    </subcellularLocation>
</comment>
<evidence type="ECO:0000256" key="1">
    <source>
        <dbReference type="ARBA" id="ARBA00004370"/>
    </source>
</evidence>
<dbReference type="GO" id="GO:0005615">
    <property type="term" value="C:extracellular space"/>
    <property type="evidence" value="ECO:0007669"/>
    <property type="project" value="UniProtKB-KW"/>
</dbReference>
<dbReference type="PROSITE" id="PS50049">
    <property type="entry name" value="THD_2"/>
    <property type="match status" value="1"/>
</dbReference>
<dbReference type="SUPFAM" id="SSF49842">
    <property type="entry name" value="TNF-like"/>
    <property type="match status" value="1"/>
</dbReference>
<gene>
    <name evidence="8" type="ORF">ACEWY4_017428</name>
</gene>
<dbReference type="Gene3D" id="2.60.120.40">
    <property type="match status" value="1"/>
</dbReference>
<dbReference type="PANTHER" id="PTHR11471:SF34">
    <property type="entry name" value="TUMOR NECROSIS FACTOR LIGAND SUPERFAMILY MEMBER 14"/>
    <property type="match status" value="1"/>
</dbReference>
<keyword evidence="4 6" id="KW-0472">Membrane</keyword>
<reference evidence="8 9" key="1">
    <citation type="submission" date="2024-09" db="EMBL/GenBank/DDBJ databases">
        <title>A chromosome-level genome assembly of Gray's grenadier anchovy, Coilia grayii.</title>
        <authorList>
            <person name="Fu Z."/>
        </authorList>
    </citation>
    <scope>NUCLEOTIDE SEQUENCE [LARGE SCALE GENOMIC DNA]</scope>
    <source>
        <strain evidence="8">G4</strain>
        <tissue evidence="8">Muscle</tissue>
    </source>
</reference>
<dbReference type="Proteomes" id="UP001591681">
    <property type="component" value="Unassembled WGS sequence"/>
</dbReference>
<evidence type="ECO:0000313" key="9">
    <source>
        <dbReference type="Proteomes" id="UP001591681"/>
    </source>
</evidence>
<dbReference type="Pfam" id="PF00229">
    <property type="entry name" value="TNF"/>
    <property type="match status" value="1"/>
</dbReference>
<dbReference type="InterPro" id="IPR006052">
    <property type="entry name" value="TNF_dom"/>
</dbReference>
<keyword evidence="6" id="KW-0812">Transmembrane</keyword>
<dbReference type="EMBL" id="JBHFQA010000015">
    <property type="protein sequence ID" value="KAL2086369.1"/>
    <property type="molecule type" value="Genomic_DNA"/>
</dbReference>
<accession>A0ABD1JH34</accession>
<comment type="caution">
    <text evidence="8">The sequence shown here is derived from an EMBL/GenBank/DDBJ whole genome shotgun (WGS) entry which is preliminary data.</text>
</comment>
<organism evidence="8 9">
    <name type="scientific">Coilia grayii</name>
    <name type="common">Gray's grenadier anchovy</name>
    <dbReference type="NCBI Taxonomy" id="363190"/>
    <lineage>
        <taxon>Eukaryota</taxon>
        <taxon>Metazoa</taxon>
        <taxon>Chordata</taxon>
        <taxon>Craniata</taxon>
        <taxon>Vertebrata</taxon>
        <taxon>Euteleostomi</taxon>
        <taxon>Actinopterygii</taxon>
        <taxon>Neopterygii</taxon>
        <taxon>Teleostei</taxon>
        <taxon>Clupei</taxon>
        <taxon>Clupeiformes</taxon>
        <taxon>Clupeoidei</taxon>
        <taxon>Engraulidae</taxon>
        <taxon>Coilinae</taxon>
        <taxon>Coilia</taxon>
    </lineage>
</organism>
<dbReference type="InterPro" id="IPR008983">
    <property type="entry name" value="Tumour_necrosis_fac-like_dom"/>
</dbReference>
<keyword evidence="6" id="KW-1133">Transmembrane helix</keyword>